<protein>
    <recommendedName>
        <fullName evidence="1">Roadblock/LAMTOR2 domain-containing protein</fullName>
    </recommendedName>
</protein>
<reference evidence="2 3" key="1">
    <citation type="journal article" date="2007" name="Appl. Environ. Microbiol.">
        <title>Isolation of key methanogens for global methane emission from rice paddy fields: a novel isolate affiliated with the clone cluster rice cluster I.</title>
        <authorList>
            <person name="Sakai S."/>
            <person name="Imachi H."/>
            <person name="Sekiguchi Y."/>
            <person name="Ohashi A."/>
            <person name="Harada H."/>
            <person name="Kamagata Y."/>
        </authorList>
    </citation>
    <scope>NUCLEOTIDE SEQUENCE [LARGE SCALE GENOMIC DNA]</scope>
    <source>
        <strain evidence="3">DSM 17711 / JCM 13418 / NBRC 101707 / SANAE</strain>
    </source>
</reference>
<organism evidence="2 3">
    <name type="scientific">Methanocella paludicola (strain DSM 17711 / JCM 13418 / NBRC 101707 / SANAE)</name>
    <dbReference type="NCBI Taxonomy" id="304371"/>
    <lineage>
        <taxon>Archaea</taxon>
        <taxon>Methanobacteriati</taxon>
        <taxon>Methanobacteriota</taxon>
        <taxon>Stenosarchaea group</taxon>
        <taxon>Methanomicrobia</taxon>
        <taxon>Methanocellales</taxon>
        <taxon>Methanocellaceae</taxon>
        <taxon>Methanocella</taxon>
    </lineage>
</organism>
<dbReference type="eggNOG" id="arCOG02603">
    <property type="taxonomic scope" value="Archaea"/>
</dbReference>
<sequence>MNVEGALPQEKADRLKAALSRLKGSGIEASAAISRDGTLLAADVAPGEERKIFAPMYAAMLGAAEEASSELRAGIPRRVVMEVGEKRLVAVGAGPKALVVALIGPKAAYREALADVDRAAAEVKAIMAK</sequence>
<dbReference type="SMART" id="SM00960">
    <property type="entry name" value="Robl_LC7"/>
    <property type="match status" value="1"/>
</dbReference>
<reference evidence="3" key="3">
    <citation type="journal article" date="2011" name="PLoS ONE">
        <title>Genome sequence of a mesophilic hydrogenotrophic methanogen Methanocella paludicola, the first cultivated representative of the order Methanocellales.</title>
        <authorList>
            <person name="Sakai S."/>
            <person name="Takaki Y."/>
            <person name="Shimamura S."/>
            <person name="Sekine M."/>
            <person name="Tajima T."/>
            <person name="Kosugi H."/>
            <person name="Ichikawa N."/>
            <person name="Tasumi E."/>
            <person name="Hiraki A.T."/>
            <person name="Shimizu A."/>
            <person name="Kato Y."/>
            <person name="Nishiko R."/>
            <person name="Mori K."/>
            <person name="Fujita N."/>
            <person name="Imachi H."/>
            <person name="Takai K."/>
        </authorList>
    </citation>
    <scope>NUCLEOTIDE SEQUENCE [LARGE SCALE GENOMIC DNA]</scope>
    <source>
        <strain evidence="3">DSM 17711 / JCM 13418 / NBRC 101707 / SANAE</strain>
    </source>
</reference>
<dbReference type="STRING" id="304371.MCP_2963"/>
<keyword evidence="3" id="KW-1185">Reference proteome</keyword>
<accession>D1Z2W3</accession>
<dbReference type="KEGG" id="mpd:MCP_2963"/>
<proteinExistence type="predicted"/>
<evidence type="ECO:0000259" key="1">
    <source>
        <dbReference type="SMART" id="SM00960"/>
    </source>
</evidence>
<dbReference type="Pfam" id="PF03259">
    <property type="entry name" value="Robl_LC7"/>
    <property type="match status" value="1"/>
</dbReference>
<dbReference type="RefSeq" id="WP_012901705.1">
    <property type="nucleotide sequence ID" value="NC_013665.1"/>
</dbReference>
<dbReference type="SUPFAM" id="SSF103196">
    <property type="entry name" value="Roadblock/LC7 domain"/>
    <property type="match status" value="1"/>
</dbReference>
<name>D1Z2W3_METPS</name>
<dbReference type="Gene3D" id="3.30.450.30">
    <property type="entry name" value="Dynein light chain 2a, cytoplasmic"/>
    <property type="match status" value="1"/>
</dbReference>
<dbReference type="InParanoid" id="D1Z2W3"/>
<dbReference type="EMBL" id="AP011532">
    <property type="protein sequence ID" value="BAI63035.1"/>
    <property type="molecule type" value="Genomic_DNA"/>
</dbReference>
<gene>
    <name evidence="2" type="ordered locus">MCP_2963</name>
</gene>
<dbReference type="GeneID" id="8682610"/>
<dbReference type="AlphaFoldDB" id="D1Z2W3"/>
<dbReference type="OrthoDB" id="146634at2157"/>
<dbReference type="Proteomes" id="UP000001882">
    <property type="component" value="Chromosome"/>
</dbReference>
<dbReference type="InterPro" id="IPR004942">
    <property type="entry name" value="Roadblock/LAMTOR2_dom"/>
</dbReference>
<evidence type="ECO:0000313" key="2">
    <source>
        <dbReference type="EMBL" id="BAI63035.1"/>
    </source>
</evidence>
<feature type="domain" description="Roadblock/LAMTOR2" evidence="1">
    <location>
        <begin position="15"/>
        <end position="103"/>
    </location>
</feature>
<evidence type="ECO:0000313" key="3">
    <source>
        <dbReference type="Proteomes" id="UP000001882"/>
    </source>
</evidence>
<reference evidence="2 3" key="2">
    <citation type="journal article" date="2008" name="Int. J. Syst. Evol. Microbiol.">
        <title>Methanocella paludicola gen. nov., sp. nov., a methane-producing archaeon, the first isolate of the lineage 'Rice Cluster I', and proposal of the new archaeal order Methanocellales ord. nov.</title>
        <authorList>
            <person name="Sakai S."/>
            <person name="Imachi H."/>
            <person name="Hanada S."/>
            <person name="Ohashi A."/>
            <person name="Harada H."/>
            <person name="Kamagata Y."/>
        </authorList>
    </citation>
    <scope>NUCLEOTIDE SEQUENCE [LARGE SCALE GENOMIC DNA]</scope>
    <source>
        <strain evidence="3">DSM 17711 / JCM 13418 / NBRC 101707 / SANAE</strain>
    </source>
</reference>